<dbReference type="InterPro" id="IPR050728">
    <property type="entry name" value="Zinc_Metalloprotease_M4"/>
</dbReference>
<accession>A0A9X1JY82</accession>
<keyword evidence="5" id="KW-0862">Zinc</keyword>
<comment type="caution">
    <text evidence="12">The sequence shown here is derived from an EMBL/GenBank/DDBJ whole genome shotgun (WGS) entry which is preliminary data.</text>
</comment>
<evidence type="ECO:0000256" key="2">
    <source>
        <dbReference type="ARBA" id="ARBA00022723"/>
    </source>
</evidence>
<keyword evidence="6" id="KW-0482">Metalloprotease</keyword>
<feature type="domain" description="Peptidase M4" evidence="7">
    <location>
        <begin position="266"/>
        <end position="424"/>
    </location>
</feature>
<evidence type="ECO:0000256" key="5">
    <source>
        <dbReference type="ARBA" id="ARBA00022833"/>
    </source>
</evidence>
<dbReference type="InterPro" id="IPR013856">
    <property type="entry name" value="Peptidase_M4_domain"/>
</dbReference>
<evidence type="ECO:0000259" key="11">
    <source>
        <dbReference type="Pfam" id="PF18962"/>
    </source>
</evidence>
<dbReference type="InterPro" id="IPR011096">
    <property type="entry name" value="FTP_domain"/>
</dbReference>
<feature type="domain" description="Secretion system C-terminal sorting" evidence="11">
    <location>
        <begin position="1569"/>
        <end position="1638"/>
    </location>
</feature>
<organism evidence="12 13">
    <name type="scientific">Halomarinibacterium sedimenti</name>
    <dbReference type="NCBI Taxonomy" id="2857106"/>
    <lineage>
        <taxon>Bacteria</taxon>
        <taxon>Pseudomonadati</taxon>
        <taxon>Bacteroidota</taxon>
        <taxon>Flavobacteriia</taxon>
        <taxon>Flavobacteriales</taxon>
        <taxon>Flavobacteriaceae</taxon>
        <taxon>Halomarinibacterium</taxon>
    </lineage>
</organism>
<dbReference type="NCBIfam" id="NF038128">
    <property type="entry name" value="choice_anch_J"/>
    <property type="match status" value="1"/>
</dbReference>
<evidence type="ECO:0000256" key="4">
    <source>
        <dbReference type="ARBA" id="ARBA00022801"/>
    </source>
</evidence>
<evidence type="ECO:0000256" key="1">
    <source>
        <dbReference type="ARBA" id="ARBA00022670"/>
    </source>
</evidence>
<dbReference type="Pfam" id="PF01447">
    <property type="entry name" value="Peptidase_M4"/>
    <property type="match status" value="1"/>
</dbReference>
<feature type="domain" description="Cleaved adhesin" evidence="10">
    <location>
        <begin position="759"/>
        <end position="907"/>
    </location>
</feature>
<evidence type="ECO:0000259" key="7">
    <source>
        <dbReference type="Pfam" id="PF01447"/>
    </source>
</evidence>
<protein>
    <submittedName>
        <fullName evidence="12">M4 family metallopeptidase</fullName>
    </submittedName>
</protein>
<dbReference type="GO" id="GO:0004222">
    <property type="term" value="F:metalloendopeptidase activity"/>
    <property type="evidence" value="ECO:0007669"/>
    <property type="project" value="InterPro"/>
</dbReference>
<dbReference type="Pfam" id="PF07675">
    <property type="entry name" value="Cleaved_Adhesin"/>
    <property type="match status" value="1"/>
</dbReference>
<dbReference type="Proteomes" id="UP001138686">
    <property type="component" value="Unassembled WGS sequence"/>
</dbReference>
<evidence type="ECO:0000256" key="6">
    <source>
        <dbReference type="ARBA" id="ARBA00023049"/>
    </source>
</evidence>
<keyword evidence="4" id="KW-0378">Hydrolase</keyword>
<dbReference type="RefSeq" id="WP_219053518.1">
    <property type="nucleotide sequence ID" value="NZ_JAHWDP010000007.1"/>
</dbReference>
<dbReference type="InterPro" id="IPR026444">
    <property type="entry name" value="Secre_tail"/>
</dbReference>
<dbReference type="Pfam" id="PF02868">
    <property type="entry name" value="Peptidase_M4_C"/>
    <property type="match status" value="1"/>
</dbReference>
<dbReference type="NCBIfam" id="TIGR04183">
    <property type="entry name" value="Por_Secre_tail"/>
    <property type="match status" value="1"/>
</dbReference>
<keyword evidence="3" id="KW-0732">Signal</keyword>
<proteinExistence type="predicted"/>
<dbReference type="InterPro" id="IPR001570">
    <property type="entry name" value="Peptidase_M4_C_domain"/>
</dbReference>
<evidence type="ECO:0000259" key="9">
    <source>
        <dbReference type="Pfam" id="PF07504"/>
    </source>
</evidence>
<feature type="domain" description="Peptidase M4 C-terminal" evidence="8">
    <location>
        <begin position="428"/>
        <end position="610"/>
    </location>
</feature>
<gene>
    <name evidence="12" type="ORF">KXJ69_12800</name>
</gene>
<evidence type="ECO:0000259" key="10">
    <source>
        <dbReference type="Pfam" id="PF07675"/>
    </source>
</evidence>
<dbReference type="Pfam" id="PF18962">
    <property type="entry name" value="Por_Secre_tail"/>
    <property type="match status" value="1"/>
</dbReference>
<dbReference type="PANTHER" id="PTHR33794:SF1">
    <property type="entry name" value="BACILLOLYSIN"/>
    <property type="match status" value="1"/>
</dbReference>
<keyword evidence="2" id="KW-0479">Metal-binding</keyword>
<dbReference type="PANTHER" id="PTHR33794">
    <property type="entry name" value="BACILLOLYSIN"/>
    <property type="match status" value="1"/>
</dbReference>
<feature type="domain" description="FTP" evidence="9">
    <location>
        <begin position="75"/>
        <end position="122"/>
    </location>
</feature>
<evidence type="ECO:0000313" key="13">
    <source>
        <dbReference type="Proteomes" id="UP001138686"/>
    </source>
</evidence>
<dbReference type="EMBL" id="JAHWDP010000007">
    <property type="protein sequence ID" value="MBW2938988.1"/>
    <property type="molecule type" value="Genomic_DNA"/>
</dbReference>
<dbReference type="GO" id="GO:0046872">
    <property type="term" value="F:metal ion binding"/>
    <property type="evidence" value="ECO:0007669"/>
    <property type="project" value="UniProtKB-KW"/>
</dbReference>
<evidence type="ECO:0000313" key="12">
    <source>
        <dbReference type="EMBL" id="MBW2938988.1"/>
    </source>
</evidence>
<sequence>MRVRTKSFYALILLLLFGLSGYTQKNSQAPLRKSTTQEVTTTNTDLVVFKASESKKLQDAQEIFKEVLNPSTKTSFQFLSEEKDKRGVIHKKWQQYFKNLKVEFAVVALHGKNNNVEFLTSEYYSVPDNFNTSPSITAEAAFQKALQHIGAQNYMWEHPEDAAVMDNYEKPKGELVILPNYSVEKDIGEIQQMKLAYKFDIYATYPVSRGNLYIDAINGEVLFYDAIIKHAETFGFEGKDIVTVKTEEEFCQTTEDVENYSPLAIGTAATRYSGTQTITTRVISSIYRLRDNTRGNGINTYDSGRTPTYPLTNFSDADNNWTAAEHDNVNKDNAALDAHWGAEMTYDYWLTIHGRNSFNGSGAEIRSFVHYDDVVGNPGYNNAFWNGSVMTYGDGSCGYTEGCSGFDALTSIDVAAHEIGHAVTTYTSNLAYQRESGAMNEGFSDIWGAAVEYFAKGTGPDNNPNDEVWLIGDEIDRRSGSIALRSMSNPNAKGQPDTYGGTYWINPNCGTPTNGNDYCGVHTNSGVLNYWFYLLVEGGSGTNDIGSNYNVTSIGMADASEIAYATLLLLSANSTFANARTLSIQAATTAFGACSPEVESVTNAWYAVGVGAAYVNMCTPEISFATTSGNIAEGSECGFTDIDVALFIGLGASANADVNFTINGSSSASSGLDFDLLTSSVTFPAGSTTPQTMTIRVYKDGFVESNETAIIDFTVNANGGDAIADTNADTYTLTIINDDTAPVVSQDIVLLDENFDGAYSWSLLDGDGDGRNFIGLTGLTYTGISGDFPGSETNLTILGGSGKANANNYFISPQITIPSDATNTEFVFGIGGYNTIEHYAVYWATNISSAANINAGIQLEERNSLSNAGEFRTLNNAAIAGQTGYFVVRHFNSFSNNGILLFDNVTITTTVTTGIQTAVNSGSPDQINIPFTGSVYASDPSTGDMMANITNNNTFNYGCTDVAVSRSGTGAQSYNGSLSPNLVMDKTFEIIPTSTTGTGDTTLTFYFEETEIAGWESAVSPFFTRADLVAIRGSATSVVDLVPLTIGTFGSHVTLTGDFTGLNGTYYFGPPSAFVTCVGITKTWDGAIWSPLGAPDGSNPVIINGNYDTNIHGNLNACSLTVNSGVTLTVSANNYLQTVNSITIDGILLIEHQGSLVQIDADAVVLNNGTINVNVTTPNLASRDFMIMGSPMTGETRTGVWNTSFLVLDHLTGNFVPNAAVAAAFPLAENFADDNYDNWQEYALGIAPGEGYIVRPQAGYGQPGGIFNFTYQQGTLNNGNVNFSVLYNTPGPLPADNKNASPNILANPYPSAIWANDFINANAMVDEVYFWEHNTPPSPTMPGAGAMNFSMEDISMYNLSGGTAAASGGTAPNGYIATGQGFAIKANAAGTATFNNTMRRTDNNNTLRNNEENLDRIWLEVATPQYEMQSSTLIAFSENCTPDIDRGYDSRRMATVVSLYSLLEDGTGELGIQTREPFNRGMKIPLGFSTLIEEKVSYEISITNLEGININRAGILLLDTYENTTANLKNGTYQFESGIGTFADRFFLVFQRASLRLSTDEVVLNDISMFPNPSKGEITILSPNAQVGSVTVFDLQGREVALKEETGNSVRLDISHLTPSVYFVKIRTDFGTINKKIIKQ</sequence>
<keyword evidence="13" id="KW-1185">Reference proteome</keyword>
<dbReference type="GO" id="GO:0006508">
    <property type="term" value="P:proteolysis"/>
    <property type="evidence" value="ECO:0007669"/>
    <property type="project" value="UniProtKB-KW"/>
</dbReference>
<dbReference type="Pfam" id="PF07504">
    <property type="entry name" value="FTP"/>
    <property type="match status" value="1"/>
</dbReference>
<dbReference type="InterPro" id="IPR011628">
    <property type="entry name" value="Cleaved_adhesin"/>
</dbReference>
<reference evidence="12" key="1">
    <citation type="submission" date="2021-07" db="EMBL/GenBank/DDBJ databases">
        <title>Aureisphaera sp. CAU 1614 isolated from sea sediment.</title>
        <authorList>
            <person name="Kim W."/>
        </authorList>
    </citation>
    <scope>NUCLEOTIDE SEQUENCE</scope>
    <source>
        <strain evidence="12">CAU 1614</strain>
    </source>
</reference>
<keyword evidence="1" id="KW-0645">Protease</keyword>
<evidence type="ECO:0000259" key="8">
    <source>
        <dbReference type="Pfam" id="PF02868"/>
    </source>
</evidence>
<name>A0A9X1JY82_9FLAO</name>
<dbReference type="CDD" id="cd09597">
    <property type="entry name" value="M4_TLP"/>
    <property type="match status" value="1"/>
</dbReference>
<evidence type="ECO:0000256" key="3">
    <source>
        <dbReference type="ARBA" id="ARBA00022729"/>
    </source>
</evidence>